<dbReference type="InterPro" id="IPR032675">
    <property type="entry name" value="LRR_dom_sf"/>
</dbReference>
<feature type="domain" description="Disease resistance protein winged helix" evidence="4">
    <location>
        <begin position="1"/>
        <end position="59"/>
    </location>
</feature>
<evidence type="ECO:0000259" key="4">
    <source>
        <dbReference type="Pfam" id="PF23559"/>
    </source>
</evidence>
<protein>
    <submittedName>
        <fullName evidence="6">Disease resistance protein RXW24L</fullName>
    </submittedName>
</protein>
<evidence type="ECO:0000313" key="7">
    <source>
        <dbReference type="Proteomes" id="UP001293254"/>
    </source>
</evidence>
<keyword evidence="1" id="KW-0677">Repeat</keyword>
<gene>
    <name evidence="6" type="ORF">Salat_1649300</name>
</gene>
<comment type="caution">
    <text evidence="6">The sequence shown here is derived from an EMBL/GenBank/DDBJ whole genome shotgun (WGS) entry which is preliminary data.</text>
</comment>
<dbReference type="InterPro" id="IPR058922">
    <property type="entry name" value="WHD_DRP"/>
</dbReference>
<proteinExistence type="predicted"/>
<evidence type="ECO:0000313" key="6">
    <source>
        <dbReference type="EMBL" id="KAK4424558.1"/>
    </source>
</evidence>
<dbReference type="PANTHER" id="PTHR47186:SF3">
    <property type="entry name" value="OS09G0267800 PROTEIN"/>
    <property type="match status" value="1"/>
</dbReference>
<keyword evidence="3" id="KW-0067">ATP-binding</keyword>
<dbReference type="Pfam" id="PF23598">
    <property type="entry name" value="LRR_14"/>
    <property type="match status" value="1"/>
</dbReference>
<dbReference type="AlphaFoldDB" id="A0AAE1Y7L0"/>
<dbReference type="SUPFAM" id="SSF52058">
    <property type="entry name" value="L domain-like"/>
    <property type="match status" value="1"/>
</dbReference>
<keyword evidence="2" id="KW-0547">Nucleotide-binding</keyword>
<organism evidence="6 7">
    <name type="scientific">Sesamum alatum</name>
    <dbReference type="NCBI Taxonomy" id="300844"/>
    <lineage>
        <taxon>Eukaryota</taxon>
        <taxon>Viridiplantae</taxon>
        <taxon>Streptophyta</taxon>
        <taxon>Embryophyta</taxon>
        <taxon>Tracheophyta</taxon>
        <taxon>Spermatophyta</taxon>
        <taxon>Magnoliopsida</taxon>
        <taxon>eudicotyledons</taxon>
        <taxon>Gunneridae</taxon>
        <taxon>Pentapetalae</taxon>
        <taxon>asterids</taxon>
        <taxon>lamiids</taxon>
        <taxon>Lamiales</taxon>
        <taxon>Pedaliaceae</taxon>
        <taxon>Sesamum</taxon>
    </lineage>
</organism>
<evidence type="ECO:0000256" key="1">
    <source>
        <dbReference type="ARBA" id="ARBA00022737"/>
    </source>
</evidence>
<sequence>MAEGMISNEDRGRGETLRDVAEHYLFELASKCMVEVKMDEKSTSNRFESCRLHDMIRELCLSKAKDEEFFKVVDKPMGVDDEPSTCKTSRLAIHLDEREDDHIWKDQDLRSLLSVNNRRGRVKRCWNNLDLGMFKFLRILILEKHRFKNKKLPNGIGKLILLKYLSIKDSEVDELPKSVCKLLCLQSLDLRVESDFTLPNSIHKLRHLKHLFVNNVLRSVIGGKKLKLDGLNELETLIGFRSDIDETTHLLKLRKLQVLDAVVTDDQSLPMIVDHIFNHQDQFREVHLMILSNINSEQDSSLLRKVFMCRSLSELSIGHVSKLPAYELELGRNLIRLNLHSQCNIAKDPMAILEKLPMLRELIFREDSYVGREMVCRAAGFPQLKKLMLWELPNLEEWRVEEGAMPNLSFLDIHKCEKLEMIPDGLKSITTLQELSITWMSKKFVDRIKVVNGEEGEDYHKIKHIPSLHIW</sequence>
<dbReference type="Proteomes" id="UP001293254">
    <property type="component" value="Unassembled WGS sequence"/>
</dbReference>
<accession>A0AAE1Y7L0</accession>
<evidence type="ECO:0000256" key="3">
    <source>
        <dbReference type="ARBA" id="ARBA00022840"/>
    </source>
</evidence>
<evidence type="ECO:0000256" key="2">
    <source>
        <dbReference type="ARBA" id="ARBA00022741"/>
    </source>
</evidence>
<dbReference type="Pfam" id="PF23559">
    <property type="entry name" value="WHD_DRP"/>
    <property type="match status" value="1"/>
</dbReference>
<dbReference type="InterPro" id="IPR055414">
    <property type="entry name" value="LRR_R13L4/SHOC2-like"/>
</dbReference>
<evidence type="ECO:0000259" key="5">
    <source>
        <dbReference type="Pfam" id="PF23598"/>
    </source>
</evidence>
<name>A0AAE1Y7L0_9LAMI</name>
<dbReference type="Gene3D" id="3.80.10.10">
    <property type="entry name" value="Ribonuclease Inhibitor"/>
    <property type="match status" value="1"/>
</dbReference>
<reference evidence="6" key="2">
    <citation type="journal article" date="2024" name="Plant">
        <title>Genomic evolution and insights into agronomic trait innovations of Sesamum species.</title>
        <authorList>
            <person name="Miao H."/>
            <person name="Wang L."/>
            <person name="Qu L."/>
            <person name="Liu H."/>
            <person name="Sun Y."/>
            <person name="Le M."/>
            <person name="Wang Q."/>
            <person name="Wei S."/>
            <person name="Zheng Y."/>
            <person name="Lin W."/>
            <person name="Duan Y."/>
            <person name="Cao H."/>
            <person name="Xiong S."/>
            <person name="Wang X."/>
            <person name="Wei L."/>
            <person name="Li C."/>
            <person name="Ma Q."/>
            <person name="Ju M."/>
            <person name="Zhao R."/>
            <person name="Li G."/>
            <person name="Mu C."/>
            <person name="Tian Q."/>
            <person name="Mei H."/>
            <person name="Zhang T."/>
            <person name="Gao T."/>
            <person name="Zhang H."/>
        </authorList>
    </citation>
    <scope>NUCLEOTIDE SEQUENCE</scope>
    <source>
        <strain evidence="6">3651</strain>
    </source>
</reference>
<dbReference type="PANTHER" id="PTHR47186">
    <property type="entry name" value="LEUCINE-RICH REPEAT-CONTAINING PROTEIN 57"/>
    <property type="match status" value="1"/>
</dbReference>
<reference evidence="6" key="1">
    <citation type="submission" date="2020-06" db="EMBL/GenBank/DDBJ databases">
        <authorList>
            <person name="Li T."/>
            <person name="Hu X."/>
            <person name="Zhang T."/>
            <person name="Song X."/>
            <person name="Zhang H."/>
            <person name="Dai N."/>
            <person name="Sheng W."/>
            <person name="Hou X."/>
            <person name="Wei L."/>
        </authorList>
    </citation>
    <scope>NUCLEOTIDE SEQUENCE</scope>
    <source>
        <strain evidence="6">3651</strain>
        <tissue evidence="6">Leaf</tissue>
    </source>
</reference>
<dbReference type="EMBL" id="JACGWO010000006">
    <property type="protein sequence ID" value="KAK4424558.1"/>
    <property type="molecule type" value="Genomic_DNA"/>
</dbReference>
<keyword evidence="7" id="KW-1185">Reference proteome</keyword>
<feature type="domain" description="Disease resistance R13L4/SHOC-2-like LRR" evidence="5">
    <location>
        <begin position="129"/>
        <end position="414"/>
    </location>
</feature>